<dbReference type="AlphaFoldDB" id="A0A7Y0EZI3"/>
<evidence type="ECO:0000256" key="3">
    <source>
        <dbReference type="ARBA" id="ARBA00022679"/>
    </source>
</evidence>
<evidence type="ECO:0000256" key="1">
    <source>
        <dbReference type="ARBA" id="ARBA00004167"/>
    </source>
</evidence>
<dbReference type="GO" id="GO:0016757">
    <property type="term" value="F:glycosyltransferase activity"/>
    <property type="evidence" value="ECO:0007669"/>
    <property type="project" value="UniProtKB-KW"/>
</dbReference>
<dbReference type="SUPFAM" id="SSF53448">
    <property type="entry name" value="Nucleotide-diphospho-sugar transferases"/>
    <property type="match status" value="1"/>
</dbReference>
<protein>
    <submittedName>
        <fullName evidence="7">Glycosyl transferase 2</fullName>
    </submittedName>
</protein>
<dbReference type="GO" id="GO:0005737">
    <property type="term" value="C:cytoplasm"/>
    <property type="evidence" value="ECO:0007669"/>
    <property type="project" value="TreeGrafter"/>
</dbReference>
<evidence type="ECO:0000256" key="2">
    <source>
        <dbReference type="ARBA" id="ARBA00022676"/>
    </source>
</evidence>
<dbReference type="EMBL" id="JAAIIG010000017">
    <property type="protein sequence ID" value="NMM99261.1"/>
    <property type="molecule type" value="Genomic_DNA"/>
</dbReference>
<dbReference type="PANTHER" id="PTHR21461:SF69">
    <property type="entry name" value="GLYCOSYLTRANSFERASE FAMILY 92 PROTEIN"/>
    <property type="match status" value="1"/>
</dbReference>
<gene>
    <name evidence="7" type="ORF">G1C97_2219</name>
</gene>
<keyword evidence="3 7" id="KW-0808">Transferase</keyword>
<proteinExistence type="predicted"/>
<evidence type="ECO:0000256" key="5">
    <source>
        <dbReference type="ARBA" id="ARBA00022989"/>
    </source>
</evidence>
<sequence>MVEIWKFVPFMRKTLKQIKYFPFRLFNSFKPIQEFRSYEYNLSVVAIVKDEAQYLLEWFDFYRVLGISHIYLYDNGSTDHTKELIDNYSDPNFITYTSMPGIAMQYKAYEDAISRFKYETKYMAFIDADEFLMPCRVDSDICKVVDSIFTSSKHIGGIAVNWRMYGSNGHVQKPKGLVLENYLYRDIDGGRGNACIKTIANPRLVVCYKNAHYPIYRLGFYSVNELGHKCKGAYNFEGCSSLCFLRINHYFTKSKNEWMIRRSRRVADKAHGETRSIEQLEQDFKLYDNNIVRDDIGLYYAKLIHTLRNKL</sequence>
<dbReference type="InterPro" id="IPR008166">
    <property type="entry name" value="Glyco_transf_92"/>
</dbReference>
<comment type="subcellular location">
    <subcellularLocation>
        <location evidence="1">Membrane</location>
        <topology evidence="1">Single-pass membrane protein</topology>
    </subcellularLocation>
</comment>
<evidence type="ECO:0000256" key="6">
    <source>
        <dbReference type="ARBA" id="ARBA00023136"/>
    </source>
</evidence>
<reference evidence="7 8" key="1">
    <citation type="submission" date="2020-02" db="EMBL/GenBank/DDBJ databases">
        <title>Characterization of phylogenetic diversity of novel bifidobacterial species isolated in Czech ZOOs.</title>
        <authorList>
            <person name="Lugli G.A."/>
            <person name="Vera N.B."/>
            <person name="Ventura M."/>
        </authorList>
    </citation>
    <scope>NUCLEOTIDE SEQUENCE [LARGE SCALE GENOMIC DNA]</scope>
    <source>
        <strain evidence="7 8">DSM 109959</strain>
    </source>
</reference>
<dbReference type="Gene3D" id="3.90.550.10">
    <property type="entry name" value="Spore Coat Polysaccharide Biosynthesis Protein SpsA, Chain A"/>
    <property type="match status" value="1"/>
</dbReference>
<accession>A0A7Y0EZI3</accession>
<organism evidence="7 8">
    <name type="scientific">Bifidobacterium olomucense</name>
    <dbReference type="NCBI Taxonomy" id="2675324"/>
    <lineage>
        <taxon>Bacteria</taxon>
        <taxon>Bacillati</taxon>
        <taxon>Actinomycetota</taxon>
        <taxon>Actinomycetes</taxon>
        <taxon>Bifidobacteriales</taxon>
        <taxon>Bifidobacteriaceae</taxon>
        <taxon>Bifidobacterium</taxon>
    </lineage>
</organism>
<keyword evidence="5" id="KW-1133">Transmembrane helix</keyword>
<evidence type="ECO:0000256" key="4">
    <source>
        <dbReference type="ARBA" id="ARBA00022692"/>
    </source>
</evidence>
<name>A0A7Y0EZI3_9BIFI</name>
<keyword evidence="2" id="KW-0328">Glycosyltransferase</keyword>
<keyword evidence="6" id="KW-0472">Membrane</keyword>
<keyword evidence="8" id="KW-1185">Reference proteome</keyword>
<dbReference type="Proteomes" id="UP000543419">
    <property type="component" value="Unassembled WGS sequence"/>
</dbReference>
<evidence type="ECO:0000313" key="7">
    <source>
        <dbReference type="EMBL" id="NMM99261.1"/>
    </source>
</evidence>
<dbReference type="RefSeq" id="WP_169241818.1">
    <property type="nucleotide sequence ID" value="NZ_JAAIIG010000017.1"/>
</dbReference>
<dbReference type="GO" id="GO:0016020">
    <property type="term" value="C:membrane"/>
    <property type="evidence" value="ECO:0007669"/>
    <property type="project" value="UniProtKB-SubCell"/>
</dbReference>
<evidence type="ECO:0000313" key="8">
    <source>
        <dbReference type="Proteomes" id="UP000543419"/>
    </source>
</evidence>
<keyword evidence="4" id="KW-0812">Transmembrane</keyword>
<dbReference type="InterPro" id="IPR029044">
    <property type="entry name" value="Nucleotide-diphossugar_trans"/>
</dbReference>
<dbReference type="Pfam" id="PF01697">
    <property type="entry name" value="Glyco_transf_92"/>
    <property type="match status" value="1"/>
</dbReference>
<dbReference type="PANTHER" id="PTHR21461">
    <property type="entry name" value="GLYCOSYLTRANSFERASE FAMILY 92 PROTEIN"/>
    <property type="match status" value="1"/>
</dbReference>
<comment type="caution">
    <text evidence="7">The sequence shown here is derived from an EMBL/GenBank/DDBJ whole genome shotgun (WGS) entry which is preliminary data.</text>
</comment>